<dbReference type="RefSeq" id="XP_016605307.1">
    <property type="nucleotide sequence ID" value="XM_016757618.1"/>
</dbReference>
<evidence type="ECO:0000313" key="2">
    <source>
        <dbReference type="Proteomes" id="UP000053201"/>
    </source>
</evidence>
<dbReference type="VEuPathDB" id="FungiDB:SPPG_09452"/>
<dbReference type="OrthoDB" id="10286346at2759"/>
<dbReference type="Proteomes" id="UP000053201">
    <property type="component" value="Unassembled WGS sequence"/>
</dbReference>
<sequence length="151" mass="17908">MTLNSGQRLPNEIIIHILNFCNVHTLRVMETASKEMRQLVNVAFQTLALSIWPDEYTKELLELTTQEDPAAFYVPYSNQNMIVQSVWRRYYDHRTVWSSNGKHISHSRGGSYYETDWTNLHGLSFLMKEKTRVLEYHFAEAIRLIEENRRK</sequence>
<dbReference type="AlphaFoldDB" id="A0A0L0H7R6"/>
<evidence type="ECO:0008006" key="3">
    <source>
        <dbReference type="Google" id="ProtNLM"/>
    </source>
</evidence>
<reference evidence="1 2" key="1">
    <citation type="submission" date="2009-08" db="EMBL/GenBank/DDBJ databases">
        <title>The Genome Sequence of Spizellomyces punctatus strain DAOM BR117.</title>
        <authorList>
            <consortium name="The Broad Institute Genome Sequencing Platform"/>
            <person name="Russ C."/>
            <person name="Cuomo C."/>
            <person name="Shea T."/>
            <person name="Young S.K."/>
            <person name="Zeng Q."/>
            <person name="Koehrsen M."/>
            <person name="Haas B."/>
            <person name="Borodovsky M."/>
            <person name="Guigo R."/>
            <person name="Alvarado L."/>
            <person name="Berlin A."/>
            <person name="Bochicchio J."/>
            <person name="Borenstein D."/>
            <person name="Chapman S."/>
            <person name="Chen Z."/>
            <person name="Engels R."/>
            <person name="Freedman E."/>
            <person name="Gellesch M."/>
            <person name="Goldberg J."/>
            <person name="Griggs A."/>
            <person name="Gujja S."/>
            <person name="Heiman D."/>
            <person name="Hepburn T."/>
            <person name="Howarth C."/>
            <person name="Jen D."/>
            <person name="Larson L."/>
            <person name="Lewis B."/>
            <person name="Mehta T."/>
            <person name="Park D."/>
            <person name="Pearson M."/>
            <person name="Roberts A."/>
            <person name="Saif S."/>
            <person name="Shenoy N."/>
            <person name="Sisk P."/>
            <person name="Stolte C."/>
            <person name="Sykes S."/>
            <person name="Thomson T."/>
            <person name="Walk T."/>
            <person name="White J."/>
            <person name="Yandava C."/>
            <person name="Burger G."/>
            <person name="Gray M.W."/>
            <person name="Holland P.W.H."/>
            <person name="King N."/>
            <person name="Lang F.B.F."/>
            <person name="Roger A.J."/>
            <person name="Ruiz-Trillo I."/>
            <person name="Lander E."/>
            <person name="Nusbaum C."/>
        </authorList>
    </citation>
    <scope>NUCLEOTIDE SEQUENCE [LARGE SCALE GENOMIC DNA]</scope>
    <source>
        <strain evidence="1 2">DAOM BR117</strain>
    </source>
</reference>
<keyword evidence="2" id="KW-1185">Reference proteome</keyword>
<organism evidence="1 2">
    <name type="scientific">Spizellomyces punctatus (strain DAOM BR117)</name>
    <dbReference type="NCBI Taxonomy" id="645134"/>
    <lineage>
        <taxon>Eukaryota</taxon>
        <taxon>Fungi</taxon>
        <taxon>Fungi incertae sedis</taxon>
        <taxon>Chytridiomycota</taxon>
        <taxon>Chytridiomycota incertae sedis</taxon>
        <taxon>Chytridiomycetes</taxon>
        <taxon>Spizellomycetales</taxon>
        <taxon>Spizellomycetaceae</taxon>
        <taxon>Spizellomyces</taxon>
    </lineage>
</organism>
<evidence type="ECO:0000313" key="1">
    <source>
        <dbReference type="EMBL" id="KNC97267.1"/>
    </source>
</evidence>
<dbReference type="GeneID" id="27692577"/>
<name>A0A0L0H7R6_SPIPD</name>
<accession>A0A0L0H7R6</accession>
<proteinExistence type="predicted"/>
<dbReference type="EMBL" id="KQ257464">
    <property type="protein sequence ID" value="KNC97267.1"/>
    <property type="molecule type" value="Genomic_DNA"/>
</dbReference>
<gene>
    <name evidence="1" type="ORF">SPPG_09452</name>
</gene>
<dbReference type="SUPFAM" id="SSF81383">
    <property type="entry name" value="F-box domain"/>
    <property type="match status" value="1"/>
</dbReference>
<protein>
    <recommendedName>
        <fullName evidence="3">F-box domain-containing protein</fullName>
    </recommendedName>
</protein>
<dbReference type="InterPro" id="IPR036047">
    <property type="entry name" value="F-box-like_dom_sf"/>
</dbReference>
<dbReference type="InParanoid" id="A0A0L0H7R6"/>